<dbReference type="EMBL" id="CACTIH010009073">
    <property type="protein sequence ID" value="CAA3022629.1"/>
    <property type="molecule type" value="Genomic_DNA"/>
</dbReference>
<name>A0A8S0UU81_OLEEU</name>
<organism evidence="1 2">
    <name type="scientific">Olea europaea subsp. europaea</name>
    <dbReference type="NCBI Taxonomy" id="158383"/>
    <lineage>
        <taxon>Eukaryota</taxon>
        <taxon>Viridiplantae</taxon>
        <taxon>Streptophyta</taxon>
        <taxon>Embryophyta</taxon>
        <taxon>Tracheophyta</taxon>
        <taxon>Spermatophyta</taxon>
        <taxon>Magnoliopsida</taxon>
        <taxon>eudicotyledons</taxon>
        <taxon>Gunneridae</taxon>
        <taxon>Pentapetalae</taxon>
        <taxon>asterids</taxon>
        <taxon>lamiids</taxon>
        <taxon>Lamiales</taxon>
        <taxon>Oleaceae</taxon>
        <taxon>Oleeae</taxon>
        <taxon>Olea</taxon>
    </lineage>
</organism>
<gene>
    <name evidence="1" type="ORF">OLEA9_A070354</name>
</gene>
<comment type="caution">
    <text evidence="1">The sequence shown here is derived from an EMBL/GenBank/DDBJ whole genome shotgun (WGS) entry which is preliminary data.</text>
</comment>
<dbReference type="AlphaFoldDB" id="A0A8S0UU81"/>
<keyword evidence="2" id="KW-1185">Reference proteome</keyword>
<protein>
    <submittedName>
        <fullName evidence="1">Uncharacterized protein</fullName>
    </submittedName>
</protein>
<evidence type="ECO:0000313" key="1">
    <source>
        <dbReference type="EMBL" id="CAA3022629.1"/>
    </source>
</evidence>
<evidence type="ECO:0000313" key="2">
    <source>
        <dbReference type="Proteomes" id="UP000594638"/>
    </source>
</evidence>
<proteinExistence type="predicted"/>
<dbReference type="Gramene" id="OE9A070354T1">
    <property type="protein sequence ID" value="OE9A070354C1"/>
    <property type="gene ID" value="OE9A070354"/>
</dbReference>
<reference evidence="1 2" key="1">
    <citation type="submission" date="2019-12" db="EMBL/GenBank/DDBJ databases">
        <authorList>
            <person name="Alioto T."/>
            <person name="Alioto T."/>
            <person name="Gomez Garrido J."/>
        </authorList>
    </citation>
    <scope>NUCLEOTIDE SEQUENCE [LARGE SCALE GENOMIC DNA]</scope>
</reference>
<dbReference type="Proteomes" id="UP000594638">
    <property type="component" value="Unassembled WGS sequence"/>
</dbReference>
<accession>A0A8S0UU81</accession>
<feature type="non-terminal residue" evidence="1">
    <location>
        <position position="106"/>
    </location>
</feature>
<sequence length="106" mass="11275">MSARGVGFPTTISAKVLPLVNVAVALPPPSCVGGGALGLAMVATLAERENRPRFSQNGFKLCHYRLLSLQQFLANKNLYKSICKHIFVNQIGSIAKSTPPSPLLNG</sequence>